<dbReference type="EMBL" id="MEIA01000449">
    <property type="protein sequence ID" value="OJF10858.1"/>
    <property type="molecule type" value="Genomic_DNA"/>
</dbReference>
<evidence type="ECO:0000313" key="2">
    <source>
        <dbReference type="Proteomes" id="UP000182486"/>
    </source>
</evidence>
<gene>
    <name evidence="1" type="ORF">BG844_29720</name>
</gene>
<evidence type="ECO:0000313" key="1">
    <source>
        <dbReference type="EMBL" id="OJF10858.1"/>
    </source>
</evidence>
<accession>A0A1K0G0M6</accession>
<dbReference type="Proteomes" id="UP000182486">
    <property type="component" value="Unassembled WGS sequence"/>
</dbReference>
<proteinExistence type="predicted"/>
<keyword evidence="2" id="KW-1185">Reference proteome</keyword>
<reference evidence="1 2" key="1">
    <citation type="submission" date="2016-09" db="EMBL/GenBank/DDBJ databases">
        <title>Couchioplanes caeruleus draft genome sequence.</title>
        <authorList>
            <person name="Sheehan J."/>
            <person name="Caffrey P."/>
        </authorList>
    </citation>
    <scope>NUCLEOTIDE SEQUENCE [LARGE SCALE GENOMIC DNA]</scope>
    <source>
        <strain evidence="1 2">DSM 43634</strain>
    </source>
</reference>
<protein>
    <submittedName>
        <fullName evidence="1">Uncharacterized protein</fullName>
    </submittedName>
</protein>
<name>A0A1K0G0M6_9ACTN</name>
<organism evidence="1 2">
    <name type="scientific">Couchioplanes caeruleus subsp. caeruleus</name>
    <dbReference type="NCBI Taxonomy" id="56427"/>
    <lineage>
        <taxon>Bacteria</taxon>
        <taxon>Bacillati</taxon>
        <taxon>Actinomycetota</taxon>
        <taxon>Actinomycetes</taxon>
        <taxon>Micromonosporales</taxon>
        <taxon>Micromonosporaceae</taxon>
        <taxon>Couchioplanes</taxon>
    </lineage>
</organism>
<sequence length="256" mass="28337">MAYVKDNTVLAYGDGLLNKAKTGHEAIVSAVSYFLEDIAKYPAREGSIAVDQALDYYEQADRGAAAKLDDAGRDIYIDRHEFSNYYRMGGNASGFTDAYARRDRYKAPIADYDKADQFQYAPALWDVASPTSLARDAIWGATRLGAKMGIFDRAYDPFESWVKPLAGDWSGVRACADVWDNVALSLQDMSGNISRHALGVDGVWQGRAADALISHCWHNAAWRRRPSRFGALPCSLRRRDGDGDLLSAGARRARPR</sequence>
<dbReference type="AlphaFoldDB" id="A0A1K0G0M6"/>
<comment type="caution">
    <text evidence="1">The sequence shown here is derived from an EMBL/GenBank/DDBJ whole genome shotgun (WGS) entry which is preliminary data.</text>
</comment>
<dbReference type="RefSeq" id="WP_071808632.1">
    <property type="nucleotide sequence ID" value="NZ_MEIA01000449.1"/>
</dbReference>